<dbReference type="NCBIfam" id="NF008756">
    <property type="entry name" value="PRK11788.1-4"/>
    <property type="match status" value="1"/>
</dbReference>
<dbReference type="NCBIfam" id="NF008753">
    <property type="entry name" value="PRK11788.1-1"/>
    <property type="match status" value="1"/>
</dbReference>
<proteinExistence type="inferred from homology"/>
<dbReference type="Gene3D" id="1.25.40.10">
    <property type="entry name" value="Tetratricopeptide repeat domain"/>
    <property type="match status" value="2"/>
</dbReference>
<evidence type="ECO:0000313" key="8">
    <source>
        <dbReference type="Proteomes" id="UP001369082"/>
    </source>
</evidence>
<dbReference type="HAMAP" id="MF_00994">
    <property type="entry name" value="LPS_assembly_LapB"/>
    <property type="match status" value="1"/>
</dbReference>
<keyword evidence="4 5" id="KW-0812">Transmembrane</keyword>
<evidence type="ECO:0000256" key="2">
    <source>
        <dbReference type="ARBA" id="ARBA00022737"/>
    </source>
</evidence>
<dbReference type="InterPro" id="IPR011990">
    <property type="entry name" value="TPR-like_helical_dom_sf"/>
</dbReference>
<organism evidence="7 8">
    <name type="scientific">Psychromonas aquatilis</name>
    <dbReference type="NCBI Taxonomy" id="2005072"/>
    <lineage>
        <taxon>Bacteria</taxon>
        <taxon>Pseudomonadati</taxon>
        <taxon>Pseudomonadota</taxon>
        <taxon>Gammaproteobacteria</taxon>
        <taxon>Alteromonadales</taxon>
        <taxon>Psychromonadaceae</taxon>
        <taxon>Psychromonas</taxon>
    </lineage>
</organism>
<dbReference type="Pfam" id="PF13176">
    <property type="entry name" value="TPR_7"/>
    <property type="match status" value="1"/>
</dbReference>
<comment type="function">
    <text evidence="4">Modulates cellular lipopolysaccharide (LPS) levels by regulating LpxC, which is involved in lipid A biosynthesis. May act by modulating the proteolytic activity of FtsH towards LpxC. May also coordinate assembly of proteins involved in LPS synthesis at the plasma membrane.</text>
</comment>
<dbReference type="InterPro" id="IPR019734">
    <property type="entry name" value="TPR_rpt"/>
</dbReference>
<comment type="similarity">
    <text evidence="4">Belongs to the LapB family.</text>
</comment>
<feature type="binding site" evidence="4">
    <location>
        <position position="361"/>
    </location>
    <ligand>
        <name>Fe cation</name>
        <dbReference type="ChEBI" id="CHEBI:24875"/>
    </ligand>
</feature>
<comment type="caution">
    <text evidence="7">The sequence shown here is derived from an EMBL/GenBank/DDBJ whole genome shotgun (WGS) entry which is preliminary data.</text>
</comment>
<feature type="domain" description="LapB rubredoxin metal binding" evidence="6">
    <location>
        <begin position="356"/>
        <end position="383"/>
    </location>
</feature>
<evidence type="ECO:0000256" key="1">
    <source>
        <dbReference type="ARBA" id="ARBA00022723"/>
    </source>
</evidence>
<evidence type="ECO:0000256" key="4">
    <source>
        <dbReference type="HAMAP-Rule" id="MF_00994"/>
    </source>
</evidence>
<accession>A0ABU9GLC8</accession>
<dbReference type="InterPro" id="IPR051012">
    <property type="entry name" value="CellSynth/LPSAsmb/PSIAsmb"/>
</dbReference>
<dbReference type="NCBIfam" id="NF008757">
    <property type="entry name" value="PRK11788.1-5"/>
    <property type="match status" value="1"/>
</dbReference>
<reference evidence="7 8" key="1">
    <citation type="submission" date="2024-02" db="EMBL/GenBank/DDBJ databases">
        <title>Bacteria isolated from the canopy kelp, Nereocystis luetkeana.</title>
        <authorList>
            <person name="Pfister C.A."/>
            <person name="Younker I.T."/>
            <person name="Light S.H."/>
        </authorList>
    </citation>
    <scope>NUCLEOTIDE SEQUENCE [LARGE SCALE GENOMIC DNA]</scope>
    <source>
        <strain evidence="7 8">TI.1.05</strain>
    </source>
</reference>
<evidence type="ECO:0000256" key="5">
    <source>
        <dbReference type="SAM" id="Phobius"/>
    </source>
</evidence>
<evidence type="ECO:0000313" key="7">
    <source>
        <dbReference type="EMBL" id="MEL0628119.1"/>
    </source>
</evidence>
<feature type="binding site" evidence="4">
    <location>
        <position position="358"/>
    </location>
    <ligand>
        <name>Fe cation</name>
        <dbReference type="ChEBI" id="CHEBI:24875"/>
    </ligand>
</feature>
<dbReference type="PANTHER" id="PTHR45586:SF1">
    <property type="entry name" value="LIPOPOLYSACCHARIDE ASSEMBLY PROTEIN B"/>
    <property type="match status" value="1"/>
</dbReference>
<feature type="binding site" evidence="4">
    <location>
        <position position="375"/>
    </location>
    <ligand>
        <name>Fe cation</name>
        <dbReference type="ChEBI" id="CHEBI:24875"/>
    </ligand>
</feature>
<keyword evidence="2 4" id="KW-0677">Repeat</keyword>
<dbReference type="SMART" id="SM00028">
    <property type="entry name" value="TPR"/>
    <property type="match status" value="4"/>
</dbReference>
<dbReference type="SUPFAM" id="SSF48452">
    <property type="entry name" value="TPR-like"/>
    <property type="match status" value="2"/>
</dbReference>
<feature type="topological domain" description="Cytoplasmic" evidence="4">
    <location>
        <begin position="21"/>
        <end position="390"/>
    </location>
</feature>
<gene>
    <name evidence="4 7" type="primary">lapB</name>
    <name evidence="7" type="ORF">V6256_00745</name>
</gene>
<feature type="binding site" evidence="4">
    <location>
        <position position="372"/>
    </location>
    <ligand>
        <name>Fe cation</name>
        <dbReference type="ChEBI" id="CHEBI:24875"/>
    </ligand>
</feature>
<keyword evidence="4 5" id="KW-1133">Transmembrane helix</keyword>
<dbReference type="Proteomes" id="UP001369082">
    <property type="component" value="Unassembled WGS sequence"/>
</dbReference>
<evidence type="ECO:0000256" key="3">
    <source>
        <dbReference type="ARBA" id="ARBA00022803"/>
    </source>
</evidence>
<feature type="transmembrane region" description="Helical" evidence="5">
    <location>
        <begin position="207"/>
        <end position="226"/>
    </location>
</feature>
<keyword evidence="4" id="KW-1003">Cell membrane</keyword>
<evidence type="ECO:0000259" key="6">
    <source>
        <dbReference type="Pfam" id="PF18073"/>
    </source>
</evidence>
<name>A0ABU9GLC8_9GAMM</name>
<keyword evidence="4" id="KW-0408">Iron</keyword>
<dbReference type="PANTHER" id="PTHR45586">
    <property type="entry name" value="TPR REPEAT-CONTAINING PROTEIN PA4667"/>
    <property type="match status" value="1"/>
</dbReference>
<sequence>MQEIFFLLLPVAAFYGWYMGVRSVYQKKQKKGNQLSRDYVQGLNFLLNEQPDKAVDHFIALLDVDDETIETHLALGNLFRQNGEVERAIRIHQNLIARPSLTLEQRDLAMLQLGKDFYQSGLFDRSEEVFIKLKESAEYRCVALENLLLIYQQLKDWQEAINCTEQLNKMGKNQAKPRTLAYLYCSLADEMTEPDQQKQAVKLYQKALVIFPGCIQACLAMADYYAQNAQLEKAVEMLEKVPELDVDFTEVILERLYGLHQQLHTEQSLIVYLQRIVGLGGGASAVILLANLIAEFKSVKQAQSFMLQELRRHPTMKGFNHLMTYHLRLAQSDSERESIDFLHKLVTEQITFRPQYRCQKCGYSTKKLFWQCPSCKDWGRIKPIRGLDGE</sequence>
<feature type="transmembrane region" description="Helical" evidence="5">
    <location>
        <begin position="272"/>
        <end position="294"/>
    </location>
</feature>
<keyword evidence="1 4" id="KW-0479">Metal-binding</keyword>
<feature type="transmembrane region" description="Helical" evidence="5">
    <location>
        <begin position="6"/>
        <end position="25"/>
    </location>
</feature>
<comment type="subcellular location">
    <subcellularLocation>
        <location evidence="4">Cell inner membrane</location>
        <topology evidence="4">Single-pass membrane protein</topology>
        <orientation evidence="4">Cytoplasmic side</orientation>
    </subcellularLocation>
</comment>
<keyword evidence="4 5" id="KW-0472">Membrane</keyword>
<dbReference type="InterPro" id="IPR041166">
    <property type="entry name" value="Rubredoxin_2"/>
</dbReference>
<dbReference type="InterPro" id="IPR030865">
    <property type="entry name" value="LapB"/>
</dbReference>
<protein>
    <recommendedName>
        <fullName evidence="4">Lipopolysaccharide assembly protein B</fullName>
    </recommendedName>
</protein>
<keyword evidence="4" id="KW-0997">Cell inner membrane</keyword>
<dbReference type="Pfam" id="PF18073">
    <property type="entry name" value="Zn_ribbon_LapB"/>
    <property type="match status" value="1"/>
</dbReference>
<keyword evidence="3 4" id="KW-0802">TPR repeat</keyword>
<dbReference type="EMBL" id="JBAKAZ010000002">
    <property type="protein sequence ID" value="MEL0628119.1"/>
    <property type="molecule type" value="Genomic_DNA"/>
</dbReference>
<dbReference type="Pfam" id="PF14559">
    <property type="entry name" value="TPR_19"/>
    <property type="match status" value="1"/>
</dbReference>
<dbReference type="RefSeq" id="WP_341596057.1">
    <property type="nucleotide sequence ID" value="NZ_JBAKAZ010000002.1"/>
</dbReference>
<keyword evidence="8" id="KW-1185">Reference proteome</keyword>